<accession>A0AAE1S5W0</accession>
<dbReference type="AlphaFoldDB" id="A0AAE1S5W0"/>
<comment type="caution">
    <text evidence="2">The sequence shown here is derived from an EMBL/GenBank/DDBJ whole genome shotgun (WGS) entry which is preliminary data.</text>
</comment>
<keyword evidence="1" id="KW-0175">Coiled coil</keyword>
<dbReference type="EMBL" id="JAVYJV010000009">
    <property type="protein sequence ID" value="KAK4363332.1"/>
    <property type="molecule type" value="Genomic_DNA"/>
</dbReference>
<dbReference type="Proteomes" id="UP001291623">
    <property type="component" value="Unassembled WGS sequence"/>
</dbReference>
<evidence type="ECO:0000313" key="2">
    <source>
        <dbReference type="EMBL" id="KAK4363332.1"/>
    </source>
</evidence>
<evidence type="ECO:0000313" key="3">
    <source>
        <dbReference type="Proteomes" id="UP001291623"/>
    </source>
</evidence>
<evidence type="ECO:0000256" key="1">
    <source>
        <dbReference type="SAM" id="Coils"/>
    </source>
</evidence>
<name>A0AAE1S5W0_9SOLA</name>
<reference evidence="2" key="1">
    <citation type="submission" date="2023-12" db="EMBL/GenBank/DDBJ databases">
        <title>Genome assembly of Anisodus tanguticus.</title>
        <authorList>
            <person name="Wang Y.-J."/>
        </authorList>
    </citation>
    <scope>NUCLEOTIDE SEQUENCE</scope>
    <source>
        <strain evidence="2">KB-2021</strain>
        <tissue evidence="2">Leaf</tissue>
    </source>
</reference>
<keyword evidence="3" id="KW-1185">Reference proteome</keyword>
<gene>
    <name evidence="2" type="ORF">RND71_018573</name>
</gene>
<organism evidence="2 3">
    <name type="scientific">Anisodus tanguticus</name>
    <dbReference type="NCBI Taxonomy" id="243964"/>
    <lineage>
        <taxon>Eukaryota</taxon>
        <taxon>Viridiplantae</taxon>
        <taxon>Streptophyta</taxon>
        <taxon>Embryophyta</taxon>
        <taxon>Tracheophyta</taxon>
        <taxon>Spermatophyta</taxon>
        <taxon>Magnoliopsida</taxon>
        <taxon>eudicotyledons</taxon>
        <taxon>Gunneridae</taxon>
        <taxon>Pentapetalae</taxon>
        <taxon>asterids</taxon>
        <taxon>lamiids</taxon>
        <taxon>Solanales</taxon>
        <taxon>Solanaceae</taxon>
        <taxon>Solanoideae</taxon>
        <taxon>Hyoscyameae</taxon>
        <taxon>Anisodus</taxon>
    </lineage>
</organism>
<proteinExistence type="predicted"/>
<protein>
    <submittedName>
        <fullName evidence="2">Uncharacterized protein</fullName>
    </submittedName>
</protein>
<feature type="coiled-coil region" evidence="1">
    <location>
        <begin position="1"/>
        <end position="56"/>
    </location>
</feature>
<sequence>MDELTKFRDDIKEKVEGAEGEGYKPKPDVLKWLEDVQKLESEWESMQESIAAAKRLSYKCCPKCSLHSESIQA</sequence>